<feature type="transmembrane region" description="Helical" evidence="6">
    <location>
        <begin position="36"/>
        <end position="54"/>
    </location>
</feature>
<evidence type="ECO:0000313" key="9">
    <source>
        <dbReference type="Proteomes" id="UP000438345"/>
    </source>
</evidence>
<feature type="transmembrane region" description="Helical" evidence="6">
    <location>
        <begin position="75"/>
        <end position="95"/>
    </location>
</feature>
<gene>
    <name evidence="8" type="ORF">GQR42_11720</name>
</gene>
<evidence type="ECO:0000256" key="3">
    <source>
        <dbReference type="ARBA" id="ARBA00022692"/>
    </source>
</evidence>
<organism evidence="8 9">
    <name type="scientific">Microcystis aeruginosa FD4</name>
    <dbReference type="NCBI Taxonomy" id="2686288"/>
    <lineage>
        <taxon>Bacteria</taxon>
        <taxon>Bacillati</taxon>
        <taxon>Cyanobacteriota</taxon>
        <taxon>Cyanophyceae</taxon>
        <taxon>Oscillatoriophycideae</taxon>
        <taxon>Chroococcales</taxon>
        <taxon>Microcystaceae</taxon>
        <taxon>Microcystis</taxon>
    </lineage>
</organism>
<evidence type="ECO:0000256" key="2">
    <source>
        <dbReference type="ARBA" id="ARBA00022475"/>
    </source>
</evidence>
<feature type="domain" description="DUF202" evidence="7">
    <location>
        <begin position="27"/>
        <end position="97"/>
    </location>
</feature>
<reference evidence="8 9" key="1">
    <citation type="submission" date="2019-12" db="EMBL/GenBank/DDBJ databases">
        <title>Complete genome sequence of Microcystis aeruginosa strain FD4.</title>
        <authorList>
            <person name="Urakawa H."/>
        </authorList>
    </citation>
    <scope>NUCLEOTIDE SEQUENCE [LARGE SCALE GENOMIC DNA]</scope>
    <source>
        <strain evidence="8 9">FD4</strain>
    </source>
</reference>
<name>A0A857DC90_MICAE</name>
<dbReference type="AlphaFoldDB" id="A0A857DC90"/>
<dbReference type="RefSeq" id="WP_158202451.1">
    <property type="nucleotide sequence ID" value="NZ_CP046973.1"/>
</dbReference>
<protein>
    <submittedName>
        <fullName evidence="8">DUF202 domain-containing protein</fullName>
    </submittedName>
</protein>
<dbReference type="PANTHER" id="PTHR34187:SF2">
    <property type="entry name" value="DUF202 DOMAIN-CONTAINING PROTEIN"/>
    <property type="match status" value="1"/>
</dbReference>
<evidence type="ECO:0000256" key="4">
    <source>
        <dbReference type="ARBA" id="ARBA00022989"/>
    </source>
</evidence>
<keyword evidence="4 6" id="KW-1133">Transmembrane helix</keyword>
<evidence type="ECO:0000256" key="1">
    <source>
        <dbReference type="ARBA" id="ARBA00004651"/>
    </source>
</evidence>
<sequence>MLFFLKSPVTESKTSITPKKVNPNRVRDHLANERTYLSWMRTAIALMGFGMVILRLRAFHPPLVPRPGYGWKLGLMFALVGLLTVFLTTAHYFTVRRDIDEDTYEPAARWVVLFSLAIVILGAGIIYFVATSPDLLIGSMMTFESTVGVRWVGVGAN</sequence>
<evidence type="ECO:0000259" key="7">
    <source>
        <dbReference type="Pfam" id="PF02656"/>
    </source>
</evidence>
<dbReference type="InterPro" id="IPR052053">
    <property type="entry name" value="IM_YidH-like"/>
</dbReference>
<keyword evidence="3 6" id="KW-0812">Transmembrane</keyword>
<dbReference type="EMBL" id="CP046973">
    <property type="protein sequence ID" value="QGZ92740.1"/>
    <property type="molecule type" value="Genomic_DNA"/>
</dbReference>
<accession>A0A857DC90</accession>
<proteinExistence type="predicted"/>
<dbReference type="GO" id="GO:0005886">
    <property type="term" value="C:plasma membrane"/>
    <property type="evidence" value="ECO:0007669"/>
    <property type="project" value="UniProtKB-SubCell"/>
</dbReference>
<keyword evidence="5 6" id="KW-0472">Membrane</keyword>
<dbReference type="Proteomes" id="UP000438345">
    <property type="component" value="Chromosome"/>
</dbReference>
<evidence type="ECO:0000256" key="6">
    <source>
        <dbReference type="SAM" id="Phobius"/>
    </source>
</evidence>
<dbReference type="Pfam" id="PF02656">
    <property type="entry name" value="DUF202"/>
    <property type="match status" value="1"/>
</dbReference>
<dbReference type="InterPro" id="IPR003807">
    <property type="entry name" value="DUF202"/>
</dbReference>
<keyword evidence="2" id="KW-1003">Cell membrane</keyword>
<dbReference type="PANTHER" id="PTHR34187">
    <property type="entry name" value="FGR18P"/>
    <property type="match status" value="1"/>
</dbReference>
<evidence type="ECO:0000256" key="5">
    <source>
        <dbReference type="ARBA" id="ARBA00023136"/>
    </source>
</evidence>
<feature type="transmembrane region" description="Helical" evidence="6">
    <location>
        <begin position="107"/>
        <end position="130"/>
    </location>
</feature>
<comment type="subcellular location">
    <subcellularLocation>
        <location evidence="1">Cell membrane</location>
        <topology evidence="1">Multi-pass membrane protein</topology>
    </subcellularLocation>
</comment>
<evidence type="ECO:0000313" key="8">
    <source>
        <dbReference type="EMBL" id="QGZ92740.1"/>
    </source>
</evidence>